<feature type="transmembrane region" description="Helical" evidence="1">
    <location>
        <begin position="129"/>
        <end position="153"/>
    </location>
</feature>
<protein>
    <submittedName>
        <fullName evidence="3">YrhK family protein</fullName>
    </submittedName>
</protein>
<dbReference type="PANTHER" id="PTHR34967">
    <property type="entry name" value="OS02G0257200 PROTEIN"/>
    <property type="match status" value="1"/>
</dbReference>
<reference evidence="3 4" key="1">
    <citation type="submission" date="2024-03" db="EMBL/GenBank/DDBJ databases">
        <title>Phenotype and Genome Characterization of a Sulfate-Reducing Bacterium Pseudodesulfovibrio sp. strain 5S69, isolated from Petroleum Reservoir in Tatarstan (Russia).</title>
        <authorList>
            <person name="Bidzhieva S.K."/>
            <person name="Kadnikov V."/>
            <person name="Tourova T.P."/>
            <person name="Samigullina S.R."/>
            <person name="Sokolova D.S."/>
            <person name="Poltaraus A.B."/>
            <person name="Avtukh A.N."/>
            <person name="Tereshina V.M."/>
            <person name="Mardanov A.V."/>
            <person name="Nazina T.N."/>
        </authorList>
    </citation>
    <scope>NUCLEOTIDE SEQUENCE [LARGE SCALE GENOMIC DNA]</scope>
    <source>
        <strain evidence="3 4">5S69</strain>
    </source>
</reference>
<dbReference type="RefSeq" id="WP_338667414.1">
    <property type="nucleotide sequence ID" value="NZ_CP146609.1"/>
</dbReference>
<feature type="transmembrane region" description="Helical" evidence="1">
    <location>
        <begin position="165"/>
        <end position="187"/>
    </location>
</feature>
<feature type="transmembrane region" description="Helical" evidence="1">
    <location>
        <begin position="59"/>
        <end position="80"/>
    </location>
</feature>
<keyword evidence="4" id="KW-1185">Reference proteome</keyword>
<evidence type="ECO:0000259" key="2">
    <source>
        <dbReference type="Pfam" id="PF14145"/>
    </source>
</evidence>
<feature type="transmembrane region" description="Helical" evidence="1">
    <location>
        <begin position="101"/>
        <end position="123"/>
    </location>
</feature>
<evidence type="ECO:0000256" key="1">
    <source>
        <dbReference type="SAM" id="Phobius"/>
    </source>
</evidence>
<feature type="transmembrane region" description="Helical" evidence="1">
    <location>
        <begin position="33"/>
        <end position="53"/>
    </location>
</feature>
<evidence type="ECO:0000313" key="3">
    <source>
        <dbReference type="EMBL" id="WWX21748.1"/>
    </source>
</evidence>
<keyword evidence="1" id="KW-0812">Transmembrane</keyword>
<accession>A0ABZ2IUL7</accession>
<feature type="transmembrane region" description="Helical" evidence="1">
    <location>
        <begin position="199"/>
        <end position="219"/>
    </location>
</feature>
<evidence type="ECO:0000313" key="4">
    <source>
        <dbReference type="Proteomes" id="UP001385389"/>
    </source>
</evidence>
<feature type="domain" description="YrhK" evidence="2">
    <location>
        <begin position="101"/>
        <end position="151"/>
    </location>
</feature>
<dbReference type="InterPro" id="IPR025424">
    <property type="entry name" value="YrhK_domain"/>
</dbReference>
<dbReference type="Pfam" id="PF14145">
    <property type="entry name" value="YrhK"/>
    <property type="match status" value="2"/>
</dbReference>
<dbReference type="EMBL" id="CP146609">
    <property type="protein sequence ID" value="WWX21748.1"/>
    <property type="molecule type" value="Genomic_DNA"/>
</dbReference>
<proteinExistence type="predicted"/>
<gene>
    <name evidence="3" type="ORF">V8V93_15045</name>
</gene>
<dbReference type="PANTHER" id="PTHR34967:SF1">
    <property type="entry name" value="OS02G0257200 PROTEIN"/>
    <property type="match status" value="1"/>
</dbReference>
<organism evidence="3 4">
    <name type="scientific">Pseudodesulfovibrio methanolicus</name>
    <dbReference type="NCBI Taxonomy" id="3126690"/>
    <lineage>
        <taxon>Bacteria</taxon>
        <taxon>Pseudomonadati</taxon>
        <taxon>Thermodesulfobacteriota</taxon>
        <taxon>Desulfovibrionia</taxon>
        <taxon>Desulfovibrionales</taxon>
        <taxon>Desulfovibrionaceae</taxon>
    </lineage>
</organism>
<keyword evidence="1" id="KW-1133">Transmembrane helix</keyword>
<feature type="domain" description="YrhK" evidence="2">
    <location>
        <begin position="26"/>
        <end position="80"/>
    </location>
</feature>
<dbReference type="Proteomes" id="UP001385389">
    <property type="component" value="Chromosome"/>
</dbReference>
<sequence>MPHMFANRPRLYNPLRDSEDAEAQFRWATVNAVLYKAGGLVFILGSVLFFPSLQRYSDIGAWTFLAGSLLYLVVTAHDYFEVRRNWRRKDEHTPYDVLERVAASGYLLGTLLFTVGSVLFLNTVDRTAAGAWCFILGSLLFVVGSGINILQILRSDNIVTMQLMNLTAVSFVVGSVLFMVASIPYLWDFQAQADRVHMFRFLAWQYLAGSVLFFMGGVFDYRRACVLVRETLEAIDEED</sequence>
<keyword evidence="1" id="KW-0472">Membrane</keyword>
<name>A0ABZ2IUL7_9BACT</name>